<organism evidence="2 3">
    <name type="scientific">Clostridium beijerinckii</name>
    <name type="common">Clostridium MP</name>
    <dbReference type="NCBI Taxonomy" id="1520"/>
    <lineage>
        <taxon>Bacteria</taxon>
        <taxon>Bacillati</taxon>
        <taxon>Bacillota</taxon>
        <taxon>Clostridia</taxon>
        <taxon>Eubacteriales</taxon>
        <taxon>Clostridiaceae</taxon>
        <taxon>Clostridium</taxon>
    </lineage>
</organism>
<dbReference type="Pfam" id="PF02498">
    <property type="entry name" value="Bro-N"/>
    <property type="match status" value="1"/>
</dbReference>
<feature type="domain" description="Bro-N" evidence="1">
    <location>
        <begin position="1"/>
        <end position="114"/>
    </location>
</feature>
<dbReference type="InterPro" id="IPR003497">
    <property type="entry name" value="BRO_N_domain"/>
</dbReference>
<gene>
    <name evidence="2" type="ORF">CBEIBR21_13760</name>
</gene>
<dbReference type="Pfam" id="PF03374">
    <property type="entry name" value="ANT"/>
    <property type="match status" value="1"/>
</dbReference>
<evidence type="ECO:0000259" key="1">
    <source>
        <dbReference type="PROSITE" id="PS51750"/>
    </source>
</evidence>
<dbReference type="RefSeq" id="WP_008423932.1">
    <property type="nucleotide sequence ID" value="NZ_MWMH01000004.1"/>
</dbReference>
<dbReference type="PANTHER" id="PTHR36180:SF2">
    <property type="entry name" value="BRO FAMILY PROTEIN"/>
    <property type="match status" value="1"/>
</dbReference>
<evidence type="ECO:0000313" key="3">
    <source>
        <dbReference type="Proteomes" id="UP000190959"/>
    </source>
</evidence>
<accession>A0A1S9N5R7</accession>
<dbReference type="PANTHER" id="PTHR36180">
    <property type="entry name" value="DNA-BINDING PROTEIN-RELATED-RELATED"/>
    <property type="match status" value="1"/>
</dbReference>
<dbReference type="GO" id="GO:0003677">
    <property type="term" value="F:DNA binding"/>
    <property type="evidence" value="ECO:0007669"/>
    <property type="project" value="InterPro"/>
</dbReference>
<name>A0A1S9N5R7_CLOBE</name>
<comment type="caution">
    <text evidence="2">The sequence shown here is derived from an EMBL/GenBank/DDBJ whole genome shotgun (WGS) entry which is preliminary data.</text>
</comment>
<dbReference type="Proteomes" id="UP000190959">
    <property type="component" value="Unassembled WGS sequence"/>
</dbReference>
<dbReference type="InterPro" id="IPR005039">
    <property type="entry name" value="Ant_C"/>
</dbReference>
<dbReference type="SMART" id="SM01040">
    <property type="entry name" value="Bro-N"/>
    <property type="match status" value="1"/>
</dbReference>
<reference evidence="2 3" key="1">
    <citation type="submission" date="2017-02" db="EMBL/GenBank/DDBJ databases">
        <title>Genome sequence of Clostridium beijerinckii Br21.</title>
        <authorList>
            <person name="Fonseca B.C."/>
            <person name="Guazzaroni M.E."/>
            <person name="Riano-Pachon D.M."/>
            <person name="Reginatto V."/>
        </authorList>
    </citation>
    <scope>NUCLEOTIDE SEQUENCE [LARGE SCALE GENOMIC DNA]</scope>
    <source>
        <strain evidence="2 3">Br21</strain>
    </source>
</reference>
<dbReference type="EMBL" id="MWMH01000004">
    <property type="protein sequence ID" value="OOP72877.1"/>
    <property type="molecule type" value="Genomic_DNA"/>
</dbReference>
<protein>
    <submittedName>
        <fullName evidence="2">Phage antirepressor Ant</fullName>
    </submittedName>
</protein>
<dbReference type="AlphaFoldDB" id="A0A1S9N5R7"/>
<dbReference type="PROSITE" id="PS51750">
    <property type="entry name" value="BRO_N"/>
    <property type="match status" value="1"/>
</dbReference>
<evidence type="ECO:0000313" key="2">
    <source>
        <dbReference type="EMBL" id="OOP72877.1"/>
    </source>
</evidence>
<sequence>MDSLRIFKDERFGEIRWLKINNKDYAVGIDIAKALGYKNPRAALLRHCRGVVKHDIGVVTGKRKDGTDAIQNVEMSLILEGDVYRLTAKSELPGAEKFEAWIFDEVLPSIRKTGMYATDELLDNPDLLIVAATKLKEERKARVEAENKVKLLEPKGQFYDDVAGSKDAIEMGHVAKVLGIRGMGRNRLFSLLRDKKVLDKNNIPYQQFVDSGYFRILEQKYTVPSGETKINIKTMVFQKGIDFIGRKIREL</sequence>
<proteinExistence type="predicted"/>